<comment type="caution">
    <text evidence="5">The sequence shown here is derived from an EMBL/GenBank/DDBJ whole genome shotgun (WGS) entry which is preliminary data.</text>
</comment>
<dbReference type="GO" id="GO:0008236">
    <property type="term" value="F:serine-type peptidase activity"/>
    <property type="evidence" value="ECO:0007669"/>
    <property type="project" value="InterPro"/>
</dbReference>
<feature type="region of interest" description="Disordered" evidence="1">
    <location>
        <begin position="659"/>
        <end position="682"/>
    </location>
</feature>
<name>A0AAV7Z908_9EUKA</name>
<feature type="domain" description="Tail specific protease" evidence="4">
    <location>
        <begin position="358"/>
        <end position="539"/>
    </location>
</feature>
<dbReference type="Pfam" id="PF03572">
    <property type="entry name" value="Peptidase_S41"/>
    <property type="match status" value="1"/>
</dbReference>
<feature type="region of interest" description="Disordered" evidence="1">
    <location>
        <begin position="731"/>
        <end position="792"/>
    </location>
</feature>
<evidence type="ECO:0000256" key="1">
    <source>
        <dbReference type="SAM" id="MobiDB-lite"/>
    </source>
</evidence>
<dbReference type="EMBL" id="JANTQA010000036">
    <property type="protein sequence ID" value="KAJ3436638.1"/>
    <property type="molecule type" value="Genomic_DNA"/>
</dbReference>
<dbReference type="SUPFAM" id="SSF52096">
    <property type="entry name" value="ClpP/crotonase"/>
    <property type="match status" value="1"/>
</dbReference>
<protein>
    <submittedName>
        <fullName evidence="5">Peptidase s41 family protein</fullName>
    </submittedName>
</protein>
<feature type="transmembrane region" description="Helical" evidence="2">
    <location>
        <begin position="695"/>
        <end position="716"/>
    </location>
</feature>
<feature type="compositionally biased region" description="Pro residues" evidence="1">
    <location>
        <begin position="662"/>
        <end position="676"/>
    </location>
</feature>
<dbReference type="InterPro" id="IPR029045">
    <property type="entry name" value="ClpP/crotonase-like_dom_sf"/>
</dbReference>
<evidence type="ECO:0000313" key="6">
    <source>
        <dbReference type="Proteomes" id="UP001146793"/>
    </source>
</evidence>
<reference evidence="5" key="1">
    <citation type="submission" date="2022-08" db="EMBL/GenBank/DDBJ databases">
        <title>Novel sulphate-reducing endosymbionts in the free-living metamonad Anaeramoeba.</title>
        <authorList>
            <person name="Jerlstrom-Hultqvist J."/>
            <person name="Cepicka I."/>
            <person name="Gallot-Lavallee L."/>
            <person name="Salas-Leiva D."/>
            <person name="Curtis B.A."/>
            <person name="Zahonova K."/>
            <person name="Pipaliya S."/>
            <person name="Dacks J."/>
            <person name="Roger A.J."/>
        </authorList>
    </citation>
    <scope>NUCLEOTIDE SEQUENCE</scope>
    <source>
        <strain evidence="5">Busselton2</strain>
    </source>
</reference>
<keyword evidence="3" id="KW-0732">Signal</keyword>
<keyword evidence="2" id="KW-0812">Transmembrane</keyword>
<proteinExistence type="predicted"/>
<feature type="chain" id="PRO_5043642063" evidence="3">
    <location>
        <begin position="22"/>
        <end position="792"/>
    </location>
</feature>
<organism evidence="5 6">
    <name type="scientific">Anaeramoeba flamelloides</name>
    <dbReference type="NCBI Taxonomy" id="1746091"/>
    <lineage>
        <taxon>Eukaryota</taxon>
        <taxon>Metamonada</taxon>
        <taxon>Anaeramoebidae</taxon>
        <taxon>Anaeramoeba</taxon>
    </lineage>
</organism>
<dbReference type="AlphaFoldDB" id="A0AAV7Z908"/>
<feature type="signal peptide" evidence="3">
    <location>
        <begin position="1"/>
        <end position="21"/>
    </location>
</feature>
<evidence type="ECO:0000259" key="4">
    <source>
        <dbReference type="Pfam" id="PF03572"/>
    </source>
</evidence>
<dbReference type="InterPro" id="IPR052766">
    <property type="entry name" value="S41A_metabolite_peptidase"/>
</dbReference>
<gene>
    <name evidence="5" type="ORF">M0812_18699</name>
</gene>
<feature type="compositionally biased region" description="Basic and acidic residues" evidence="1">
    <location>
        <begin position="739"/>
        <end position="756"/>
    </location>
</feature>
<evidence type="ECO:0000313" key="5">
    <source>
        <dbReference type="EMBL" id="KAJ3436638.1"/>
    </source>
</evidence>
<dbReference type="PANTHER" id="PTHR37049">
    <property type="entry name" value="PEPTIDASE S41 FAMILY PROTEIN"/>
    <property type="match status" value="1"/>
</dbReference>
<feature type="compositionally biased region" description="Basic and acidic residues" evidence="1">
    <location>
        <begin position="767"/>
        <end position="783"/>
    </location>
</feature>
<dbReference type="GO" id="GO:0006508">
    <property type="term" value="P:proteolysis"/>
    <property type="evidence" value="ECO:0007669"/>
    <property type="project" value="InterPro"/>
</dbReference>
<dbReference type="InterPro" id="IPR005151">
    <property type="entry name" value="Tail-specific_protease"/>
</dbReference>
<sequence length="792" mass="91637">MSFRNFSYYFFFFLFISQLLAKDPCSISLNSIISYSQLNECFSKVENAPLNQQKVVDTTLGVLEQYVFKDIVQNSGSPYNIKVNLVSELEKIRSSDYNKDFDMHQAINSLLAELLDPHTMYFKPSCYSSFWILNPFQITAFPSPVENEDPLIYITGTNFDNSTDFINFYQGITGIDIKPFVGKQVEAINGINAWDYIVTESKKVWVSKDLSSQINEYLALDWNQRHLAFESVPSHKNIYLTIEEEQFPFEYVAFSTNSFDDSDNFKQICLNGEKTEKILTKNINFKEYLHNNPILKKKQFKKKLDEYFQGLEDPEFEKTNKNKQIINDEESNLNVIIPRTHEVGLSIYRDTNHPGSIKYGILKIYSFNPEMMSTFRDTIDKCFDYLANHAVKYLIIDVRDNGGGYIDLGYQLFYYLFENQKDKFTPMISNNDVIHSTLHDEFFTKCAQNEICKDDDTMPFSPKGWYDINDKQFTNIGIYKPGKEYHRGGGVPRTFSTFLHEKVDLSWQNKNQLYFDKDHLLILSDGRCGSTCAIFTSKIFQNDLARTITIGGSSKKNSKASAISFPGGQVLDDYFFQVVYLYFTDNLQVPIDNMFDEYPSDQSLSFTWRELYPMDKNPEGSNPIPMEFLFYPSDIRILNWDFNNDEKIIAETVPYFQMGGPTPTPTPTPTVKPNPTPSNDTSDITNKIKLLTNGMSALIVLLVISVVIILILYVYYRKLKKQQDGDHFLEGESEEFEFETDKNSDIENANGDKNDVNNENDDENDNEEVKEKEKEKEIKDKEQNNGNEKLIN</sequence>
<keyword evidence="2" id="KW-0472">Membrane</keyword>
<dbReference type="PANTHER" id="PTHR37049:SF4">
    <property type="entry name" value="RHODANESE DOMAIN-CONTAINING PROTEIN"/>
    <property type="match status" value="1"/>
</dbReference>
<dbReference type="Gene3D" id="3.90.226.10">
    <property type="entry name" value="2-enoyl-CoA Hydratase, Chain A, domain 1"/>
    <property type="match status" value="1"/>
</dbReference>
<evidence type="ECO:0000256" key="3">
    <source>
        <dbReference type="SAM" id="SignalP"/>
    </source>
</evidence>
<accession>A0AAV7Z908</accession>
<dbReference type="Proteomes" id="UP001146793">
    <property type="component" value="Unassembled WGS sequence"/>
</dbReference>
<keyword evidence="2" id="KW-1133">Transmembrane helix</keyword>
<evidence type="ECO:0000256" key="2">
    <source>
        <dbReference type="SAM" id="Phobius"/>
    </source>
</evidence>